<evidence type="ECO:0000313" key="5">
    <source>
        <dbReference type="Proteomes" id="UP000265515"/>
    </source>
</evidence>
<gene>
    <name evidence="4" type="ORF">CBR_g55440</name>
</gene>
<keyword evidence="5" id="KW-1185">Reference proteome</keyword>
<feature type="compositionally biased region" description="Low complexity" evidence="1">
    <location>
        <begin position="787"/>
        <end position="804"/>
    </location>
</feature>
<feature type="compositionally biased region" description="Polar residues" evidence="1">
    <location>
        <begin position="806"/>
        <end position="829"/>
    </location>
</feature>
<feature type="region of interest" description="Disordered" evidence="1">
    <location>
        <begin position="771"/>
        <end position="833"/>
    </location>
</feature>
<sequence>MPAQILWPCVALTVLEALSKLCRGFIHKVYFHSMSCRQVAICQGKSYRFKLGTLQLIEGKLISTFTYVAMIAVVRLLSMVGQVVLTWFLYKYIPLLKRYHDYEEEWGIHRLREFIYATFSCLLLHSFLVFCLIFFSLFYKLFSCSCLDPSAASGIPQPRAGDPSPPSGNPEVRSVGGPFSERLDRFQREMETGITWYVHLHRHFEFGANEAQAHEDKCGLPGYWFYSVEKLLNDVRRHLPYLTDENRRRDERRTEITTGRKLTMALESLFELSRACKACDNCDLLVSNETACYMQDMPRTSRCRHDMDAGLDFAQAEGYVAMLQVLKCSPPDSVDARLAASILAGFAAGLSVLPWQPDRDSEDSKDTDFVVNMLTDDDFIYCTEDSLYLLLDLLEPYALGGFDRAKDEKLRIQEAAASAICSFARAASDVNALVHCPVGKALRARRLPDDHEEMRGYVSRLSYAFTTICPLGWPLDTPWPRGLVEVDQRWVTCVKKVLIKPRSLLILLGCVQQEGSSSIAADCIRTLSWLWTRRLMYWHRHDLRLSCGTQSHPAQGRTNDGTDAPVNDFPPPLHVMADLGGYKELSLQVLRHRTELCLAKTASLSAFSKLHLAKIFISQNLRADDTDVARLLLECLEYWRRALGTRELDWFATEAVESLRDLLHVASAESKRKLELAIAKSPGGVNCVRLMLNPQVSRLRAVRFYADIDKFDESLVHFLSQNTTNCWSMVGNDHPITCSWAAAGLLADLLELRPRSLPGRDVAQQTVNANNLQVARGASPPASPSYTARTASSAANGAAVHAAGPSLSQPDDAQNLPSGSPSHSTQSDTIGDEVIMKLRRLTEEESRLKRIPTRRLRVHGPGDQRGRVPVESILPDDPSQNQDFFVSLFKSLVCTLKEGAIQGPDPQALGSRWDAACFVRIRNCGRTLFTQFILLCWESLGNPAWLPAISLCEDLAAALTTDERMEILEQDLNRLLATRNAIRVIELVLESYPPEAFDDKLVTVFVPPMVALLRKPCAGLHRRLHLDHLEVRCNADIRRGIVAVMNKVVHRIDNLPDDVDRPPNDPINTADLWLPSRASLLETKNEWVTWCRENEADAAAAPEGGNMPGRTPEPYGIQMGPSPPGGSRSGVSGHPGGSRDDTREPPRIRPDNPSEPTGGSAECANEHRRGSPDATIGPRGEPAQASTQGGVGMAAENAQQGVQTGPVHQQDDDELPEIIVA</sequence>
<feature type="region of interest" description="Disordered" evidence="1">
    <location>
        <begin position="157"/>
        <end position="176"/>
    </location>
</feature>
<proteinExistence type="predicted"/>
<keyword evidence="2" id="KW-0472">Membrane</keyword>
<name>A0A388K7T5_CHABU</name>
<dbReference type="Proteomes" id="UP000265515">
    <property type="component" value="Unassembled WGS sequence"/>
</dbReference>
<feature type="compositionally biased region" description="Basic and acidic residues" evidence="1">
    <location>
        <begin position="1137"/>
        <end position="1152"/>
    </location>
</feature>
<dbReference type="Gramene" id="GBG66097">
    <property type="protein sequence ID" value="GBG66097"/>
    <property type="gene ID" value="CBR_g55440"/>
</dbReference>
<feature type="transmembrane region" description="Helical" evidence="2">
    <location>
        <begin position="114"/>
        <end position="139"/>
    </location>
</feature>
<keyword evidence="3" id="KW-0732">Signal</keyword>
<evidence type="ECO:0000256" key="1">
    <source>
        <dbReference type="SAM" id="MobiDB-lite"/>
    </source>
</evidence>
<comment type="caution">
    <text evidence="4">The sequence shown here is derived from an EMBL/GenBank/DDBJ whole genome shotgun (WGS) entry which is preliminary data.</text>
</comment>
<accession>A0A388K7T5</accession>
<feature type="signal peptide" evidence="3">
    <location>
        <begin position="1"/>
        <end position="24"/>
    </location>
</feature>
<feature type="compositionally biased region" description="Acidic residues" evidence="1">
    <location>
        <begin position="1211"/>
        <end position="1221"/>
    </location>
</feature>
<evidence type="ECO:0000313" key="4">
    <source>
        <dbReference type="EMBL" id="GBG66097.1"/>
    </source>
</evidence>
<dbReference type="EMBL" id="BFEA01000069">
    <property type="protein sequence ID" value="GBG66097.1"/>
    <property type="molecule type" value="Genomic_DNA"/>
</dbReference>
<feature type="region of interest" description="Disordered" evidence="1">
    <location>
        <begin position="1098"/>
        <end position="1221"/>
    </location>
</feature>
<protein>
    <submittedName>
        <fullName evidence="4">Uncharacterized protein</fullName>
    </submittedName>
</protein>
<organism evidence="4 5">
    <name type="scientific">Chara braunii</name>
    <name type="common">Braun's stonewort</name>
    <dbReference type="NCBI Taxonomy" id="69332"/>
    <lineage>
        <taxon>Eukaryota</taxon>
        <taxon>Viridiplantae</taxon>
        <taxon>Streptophyta</taxon>
        <taxon>Charophyceae</taxon>
        <taxon>Charales</taxon>
        <taxon>Characeae</taxon>
        <taxon>Chara</taxon>
    </lineage>
</organism>
<feature type="transmembrane region" description="Helical" evidence="2">
    <location>
        <begin position="67"/>
        <end position="93"/>
    </location>
</feature>
<feature type="compositionally biased region" description="Polar residues" evidence="1">
    <location>
        <begin position="1197"/>
        <end position="1207"/>
    </location>
</feature>
<keyword evidence="2" id="KW-0812">Transmembrane</keyword>
<evidence type="ECO:0000256" key="2">
    <source>
        <dbReference type="SAM" id="Phobius"/>
    </source>
</evidence>
<feature type="chain" id="PRO_5017414941" evidence="3">
    <location>
        <begin position="25"/>
        <end position="1221"/>
    </location>
</feature>
<dbReference type="AlphaFoldDB" id="A0A388K7T5"/>
<evidence type="ECO:0000256" key="3">
    <source>
        <dbReference type="SAM" id="SignalP"/>
    </source>
</evidence>
<reference evidence="4 5" key="1">
    <citation type="journal article" date="2018" name="Cell">
        <title>The Chara Genome: Secondary Complexity and Implications for Plant Terrestrialization.</title>
        <authorList>
            <person name="Nishiyama T."/>
            <person name="Sakayama H."/>
            <person name="Vries J.D."/>
            <person name="Buschmann H."/>
            <person name="Saint-Marcoux D."/>
            <person name="Ullrich K.K."/>
            <person name="Haas F.B."/>
            <person name="Vanderstraeten L."/>
            <person name="Becker D."/>
            <person name="Lang D."/>
            <person name="Vosolsobe S."/>
            <person name="Rombauts S."/>
            <person name="Wilhelmsson P.K.I."/>
            <person name="Janitza P."/>
            <person name="Kern R."/>
            <person name="Heyl A."/>
            <person name="Rumpler F."/>
            <person name="Villalobos L.I.A.C."/>
            <person name="Clay J.M."/>
            <person name="Skokan R."/>
            <person name="Toyoda A."/>
            <person name="Suzuki Y."/>
            <person name="Kagoshima H."/>
            <person name="Schijlen E."/>
            <person name="Tajeshwar N."/>
            <person name="Catarino B."/>
            <person name="Hetherington A.J."/>
            <person name="Saltykova A."/>
            <person name="Bonnot C."/>
            <person name="Breuninger H."/>
            <person name="Symeonidi A."/>
            <person name="Radhakrishnan G.V."/>
            <person name="Van Nieuwerburgh F."/>
            <person name="Deforce D."/>
            <person name="Chang C."/>
            <person name="Karol K.G."/>
            <person name="Hedrich R."/>
            <person name="Ulvskov P."/>
            <person name="Glockner G."/>
            <person name="Delwiche C.F."/>
            <person name="Petrasek J."/>
            <person name="Van de Peer Y."/>
            <person name="Friml J."/>
            <person name="Beilby M."/>
            <person name="Dolan L."/>
            <person name="Kohara Y."/>
            <person name="Sugano S."/>
            <person name="Fujiyama A."/>
            <person name="Delaux P.-M."/>
            <person name="Quint M."/>
            <person name="TheiBen G."/>
            <person name="Hagemann M."/>
            <person name="Harholt J."/>
            <person name="Dunand C."/>
            <person name="Zachgo S."/>
            <person name="Langdale J."/>
            <person name="Maumus F."/>
            <person name="Straeten D.V.D."/>
            <person name="Gould S.B."/>
            <person name="Rensing S.A."/>
        </authorList>
    </citation>
    <scope>NUCLEOTIDE SEQUENCE [LARGE SCALE GENOMIC DNA]</scope>
    <source>
        <strain evidence="4 5">S276</strain>
    </source>
</reference>
<keyword evidence="2" id="KW-1133">Transmembrane helix</keyword>